<feature type="transmembrane region" description="Helical" evidence="2">
    <location>
        <begin position="221"/>
        <end position="238"/>
    </location>
</feature>
<feature type="transmembrane region" description="Helical" evidence="2">
    <location>
        <begin position="118"/>
        <end position="137"/>
    </location>
</feature>
<keyword evidence="4" id="KW-1185">Reference proteome</keyword>
<comment type="caution">
    <text evidence="3">The sequence shown here is derived from an EMBL/GenBank/DDBJ whole genome shotgun (WGS) entry which is preliminary data.</text>
</comment>
<evidence type="ECO:0000256" key="1">
    <source>
        <dbReference type="SAM" id="MobiDB-lite"/>
    </source>
</evidence>
<gene>
    <name evidence="3" type="ORF">H5993_00135</name>
</gene>
<organism evidence="3 4">
    <name type="scientific">Limosilactobacillus alvi</name>
    <dbReference type="NCBI Taxonomy" id="990412"/>
    <lineage>
        <taxon>Bacteria</taxon>
        <taxon>Bacillati</taxon>
        <taxon>Bacillota</taxon>
        <taxon>Bacilli</taxon>
        <taxon>Lactobacillales</taxon>
        <taxon>Lactobacillaceae</taxon>
        <taxon>Limosilactobacillus</taxon>
    </lineage>
</organism>
<keyword evidence="2" id="KW-0812">Transmembrane</keyword>
<dbReference type="EMBL" id="JACJJQ010000001">
    <property type="protein sequence ID" value="MBM6753176.1"/>
    <property type="molecule type" value="Genomic_DNA"/>
</dbReference>
<feature type="transmembrane region" description="Helical" evidence="2">
    <location>
        <begin position="193"/>
        <end position="215"/>
    </location>
</feature>
<dbReference type="InterPro" id="IPR009214">
    <property type="entry name" value="DUF1129"/>
</dbReference>
<reference evidence="3 4" key="1">
    <citation type="journal article" date="2021" name="Sci. Rep.">
        <title>The distribution of antibiotic resistance genes in chicken gut microbiota commensals.</title>
        <authorList>
            <person name="Juricova H."/>
            <person name="Matiasovicova J."/>
            <person name="Kubasova T."/>
            <person name="Cejkova D."/>
            <person name="Rychlik I."/>
        </authorList>
    </citation>
    <scope>NUCLEOTIDE SEQUENCE [LARGE SCALE GENOMIC DNA]</scope>
    <source>
        <strain evidence="3 4">An810</strain>
    </source>
</reference>
<proteinExistence type="predicted"/>
<feature type="region of interest" description="Disordered" evidence="1">
    <location>
        <begin position="1"/>
        <end position="25"/>
    </location>
</feature>
<dbReference type="RefSeq" id="WP_180870850.1">
    <property type="nucleotide sequence ID" value="NZ_JACJJQ010000001.1"/>
</dbReference>
<protein>
    <submittedName>
        <fullName evidence="3">DUF1129 domain-containing protein</fullName>
    </submittedName>
</protein>
<dbReference type="Proteomes" id="UP000776629">
    <property type="component" value="Unassembled WGS sequence"/>
</dbReference>
<keyword evidence="2" id="KW-1133">Transmembrane helix</keyword>
<feature type="transmembrane region" description="Helical" evidence="2">
    <location>
        <begin position="149"/>
        <end position="172"/>
    </location>
</feature>
<evidence type="ECO:0000313" key="3">
    <source>
        <dbReference type="EMBL" id="MBM6753176.1"/>
    </source>
</evidence>
<evidence type="ECO:0000256" key="2">
    <source>
        <dbReference type="SAM" id="Phobius"/>
    </source>
</evidence>
<name>A0ABS2ELR8_9LACO</name>
<dbReference type="Pfam" id="PF06570">
    <property type="entry name" value="DUF1129"/>
    <property type="match status" value="1"/>
</dbReference>
<evidence type="ECO:0000313" key="4">
    <source>
        <dbReference type="Proteomes" id="UP000776629"/>
    </source>
</evidence>
<dbReference type="PIRSF" id="PIRSF033111">
    <property type="entry name" value="UCP033111"/>
    <property type="match status" value="1"/>
</dbReference>
<keyword evidence="2" id="KW-0472">Membrane</keyword>
<sequence length="256" mass="28160">MSEQGRNAAAGERQKQHQKQEQQATGRAFQEYGLTRKNEEFMFQLNKQLDAQGATAEKKSALIQQTMDALLEGQKTAKTAKGMFGTPTAYAHELLHPKKEVEAKQENTNIWMLAADNALMFFAIFTIMFGVLAFTSPKALAPGGHNGNAGLTAIIIVALAGGALFGCLMKLIRPKVDANGRLVKRSLWYRTAVIILGLVTWIAVYGLTALMPNVINPVLNKWVYVILGLAGFAGDLYLRSKFNITNALFGSQRRRN</sequence>
<accession>A0ABS2ELR8</accession>